<evidence type="ECO:0000256" key="9">
    <source>
        <dbReference type="ARBA" id="ARBA00023163"/>
    </source>
</evidence>
<sequence>MERSEENTKKRKLEEEAEGGDNNNGDTATSSESPLKKQQRADTGGAGNGEKDKSASPKTIVEAGKEEADNDSSSGSEVQEEPEEKQKGGDDAKSTTVDNAAKGESGGKGPSSSGNKTDEIAKENKMDVDNQGTNNRSGKKTKESSSNKSKKEDETENPYDKLRWIVVKNDGNPASLIKLVALKSLFSKQLPKMPRAYIARLVFDRRHTAIAILNDDPAVKDTDEEVIGSICYRAFPEMRFAEIAFCAVNAAHQVKGYGTKLMNLLKQEGARTGIEYFITYADNYAIGYFKKQGFTKSISMPKGRYQGLIKDYDGGTMMECYVHPSIDFTSLPAILKTQRKFILDRIRVKAKSTTVYEPLPQDFEPHLEGVSRANEAAARAMAIPGILEAGWTMADLLATTGQGKDVDRAKTALKSELLAIVRKVEEQQYSWPFREPVDTSEVKDYLEVIKEPIDLSTIEKRTRMGDHYKSKQMLYADLMLMVNNCKLYNEPSSTYVQCANSLEKYLGSVFRDVSSR</sequence>
<evidence type="ECO:0000256" key="10">
    <source>
        <dbReference type="ARBA" id="ARBA00023242"/>
    </source>
</evidence>
<dbReference type="SUPFAM" id="SSF47370">
    <property type="entry name" value="Bromodomain"/>
    <property type="match status" value="1"/>
</dbReference>
<feature type="compositionally biased region" description="Basic and acidic residues" evidence="13">
    <location>
        <begin position="140"/>
        <end position="157"/>
    </location>
</feature>
<protein>
    <recommendedName>
        <fullName evidence="3">histone acetyltransferase</fullName>
        <ecNumber evidence="3">2.3.1.48</ecNumber>
    </recommendedName>
</protein>
<evidence type="ECO:0000256" key="12">
    <source>
        <dbReference type="PROSITE-ProRule" id="PRU00035"/>
    </source>
</evidence>
<dbReference type="InterPro" id="IPR001487">
    <property type="entry name" value="Bromodomain"/>
</dbReference>
<dbReference type="PRINTS" id="PR00503">
    <property type="entry name" value="BROMODOMAIN"/>
</dbReference>
<proteinExistence type="inferred from homology"/>
<dbReference type="PANTHER" id="PTHR45750">
    <property type="entry name" value="GH11602P"/>
    <property type="match status" value="1"/>
</dbReference>
<reference evidence="16" key="1">
    <citation type="submission" date="2023-08" db="EMBL/GenBank/DDBJ databases">
        <authorList>
            <person name="Audoor S."/>
            <person name="Bilcke G."/>
        </authorList>
    </citation>
    <scope>NUCLEOTIDE SEQUENCE</scope>
</reference>
<comment type="similarity">
    <text evidence="2">Belongs to the acetyltransferase family. GCN5 subfamily.</text>
</comment>
<keyword evidence="6" id="KW-0805">Transcription regulation</keyword>
<keyword evidence="4" id="KW-0808">Transferase</keyword>
<dbReference type="InterPro" id="IPR000182">
    <property type="entry name" value="GNAT_dom"/>
</dbReference>
<dbReference type="InterPro" id="IPR036427">
    <property type="entry name" value="Bromodomain-like_sf"/>
</dbReference>
<dbReference type="SUPFAM" id="SSF55729">
    <property type="entry name" value="Acyl-CoA N-acyltransferases (Nat)"/>
    <property type="match status" value="1"/>
</dbReference>
<keyword evidence="9" id="KW-0804">Transcription</keyword>
<dbReference type="Pfam" id="PF00439">
    <property type="entry name" value="Bromodomain"/>
    <property type="match status" value="1"/>
</dbReference>
<evidence type="ECO:0000256" key="1">
    <source>
        <dbReference type="ARBA" id="ARBA00004123"/>
    </source>
</evidence>
<dbReference type="Proteomes" id="UP001295423">
    <property type="component" value="Unassembled WGS sequence"/>
</dbReference>
<feature type="compositionally biased region" description="Basic and acidic residues" evidence="13">
    <location>
        <begin position="84"/>
        <end position="93"/>
    </location>
</feature>
<name>A0AAD2FK19_9STRA</name>
<keyword evidence="10" id="KW-0539">Nucleus</keyword>
<dbReference type="Gene3D" id="3.40.630.30">
    <property type="match status" value="1"/>
</dbReference>
<dbReference type="SMART" id="SM00297">
    <property type="entry name" value="BROMO"/>
    <property type="match status" value="1"/>
</dbReference>
<dbReference type="GO" id="GO:0005634">
    <property type="term" value="C:nucleus"/>
    <property type="evidence" value="ECO:0007669"/>
    <property type="project" value="UniProtKB-SubCell"/>
</dbReference>
<feature type="compositionally biased region" description="Low complexity" evidence="13">
    <location>
        <begin position="20"/>
        <end position="29"/>
    </location>
</feature>
<evidence type="ECO:0000256" key="5">
    <source>
        <dbReference type="ARBA" id="ARBA00022853"/>
    </source>
</evidence>
<dbReference type="InterPro" id="IPR018359">
    <property type="entry name" value="Bromodomain_CS"/>
</dbReference>
<dbReference type="PROSITE" id="PS50014">
    <property type="entry name" value="BROMODOMAIN_2"/>
    <property type="match status" value="1"/>
</dbReference>
<accession>A0AAD2FK19</accession>
<dbReference type="PANTHER" id="PTHR45750:SF3">
    <property type="entry name" value="HISTONE ACETYLTRANSFERASE"/>
    <property type="match status" value="1"/>
</dbReference>
<dbReference type="GO" id="GO:0000123">
    <property type="term" value="C:histone acetyltransferase complex"/>
    <property type="evidence" value="ECO:0007669"/>
    <property type="project" value="TreeGrafter"/>
</dbReference>
<evidence type="ECO:0000259" key="14">
    <source>
        <dbReference type="PROSITE" id="PS50014"/>
    </source>
</evidence>
<evidence type="ECO:0000256" key="7">
    <source>
        <dbReference type="ARBA" id="ARBA00023117"/>
    </source>
</evidence>
<evidence type="ECO:0000313" key="17">
    <source>
        <dbReference type="Proteomes" id="UP001295423"/>
    </source>
</evidence>
<feature type="compositionally biased region" description="Basic and acidic residues" evidence="13">
    <location>
        <begin position="1"/>
        <end position="14"/>
    </location>
</feature>
<feature type="domain" description="N-acetyltransferase" evidence="15">
    <location>
        <begin position="169"/>
        <end position="323"/>
    </location>
</feature>
<evidence type="ECO:0000256" key="3">
    <source>
        <dbReference type="ARBA" id="ARBA00013184"/>
    </source>
</evidence>
<evidence type="ECO:0000256" key="4">
    <source>
        <dbReference type="ARBA" id="ARBA00022679"/>
    </source>
</evidence>
<dbReference type="CDD" id="cd04301">
    <property type="entry name" value="NAT_SF"/>
    <property type="match status" value="1"/>
</dbReference>
<dbReference type="EC" id="2.3.1.48" evidence="3"/>
<dbReference type="GO" id="GO:0010484">
    <property type="term" value="F:histone H3 acetyltransferase activity"/>
    <property type="evidence" value="ECO:0007669"/>
    <property type="project" value="TreeGrafter"/>
</dbReference>
<keyword evidence="7 12" id="KW-0103">Bromodomain</keyword>
<feature type="region of interest" description="Disordered" evidence="13">
    <location>
        <begin position="1"/>
        <end position="157"/>
    </location>
</feature>
<dbReference type="Gene3D" id="1.20.920.10">
    <property type="entry name" value="Bromodomain-like"/>
    <property type="match status" value="1"/>
</dbReference>
<gene>
    <name evidence="16" type="ORF">CYCCA115_LOCUS5303</name>
</gene>
<feature type="domain" description="Bromo" evidence="14">
    <location>
        <begin position="425"/>
        <end position="496"/>
    </location>
</feature>
<keyword evidence="11" id="KW-0012">Acyltransferase</keyword>
<evidence type="ECO:0000313" key="16">
    <source>
        <dbReference type="EMBL" id="CAJ1936660.1"/>
    </source>
</evidence>
<organism evidence="16 17">
    <name type="scientific">Cylindrotheca closterium</name>
    <dbReference type="NCBI Taxonomy" id="2856"/>
    <lineage>
        <taxon>Eukaryota</taxon>
        <taxon>Sar</taxon>
        <taxon>Stramenopiles</taxon>
        <taxon>Ochrophyta</taxon>
        <taxon>Bacillariophyta</taxon>
        <taxon>Bacillariophyceae</taxon>
        <taxon>Bacillariophycidae</taxon>
        <taxon>Bacillariales</taxon>
        <taxon>Bacillariaceae</taxon>
        <taxon>Cylindrotheca</taxon>
    </lineage>
</organism>
<dbReference type="InterPro" id="IPR037800">
    <property type="entry name" value="GCN5"/>
</dbReference>
<keyword evidence="17" id="KW-1185">Reference proteome</keyword>
<dbReference type="InterPro" id="IPR016181">
    <property type="entry name" value="Acyl_CoA_acyltransferase"/>
</dbReference>
<evidence type="ECO:0000259" key="15">
    <source>
        <dbReference type="PROSITE" id="PS51186"/>
    </source>
</evidence>
<evidence type="ECO:0000256" key="2">
    <source>
        <dbReference type="ARBA" id="ARBA00008607"/>
    </source>
</evidence>
<dbReference type="PROSITE" id="PS51186">
    <property type="entry name" value="GNAT"/>
    <property type="match status" value="1"/>
</dbReference>
<keyword evidence="5" id="KW-0156">Chromatin regulator</keyword>
<dbReference type="GO" id="GO:0045944">
    <property type="term" value="P:positive regulation of transcription by RNA polymerase II"/>
    <property type="evidence" value="ECO:0007669"/>
    <property type="project" value="TreeGrafter"/>
</dbReference>
<dbReference type="EMBL" id="CAKOGP040000557">
    <property type="protein sequence ID" value="CAJ1936660.1"/>
    <property type="molecule type" value="Genomic_DNA"/>
</dbReference>
<dbReference type="Pfam" id="PF00583">
    <property type="entry name" value="Acetyltransf_1"/>
    <property type="match status" value="1"/>
</dbReference>
<feature type="compositionally biased region" description="Basic and acidic residues" evidence="13">
    <location>
        <begin position="116"/>
        <end position="128"/>
    </location>
</feature>
<evidence type="ECO:0000256" key="6">
    <source>
        <dbReference type="ARBA" id="ARBA00023015"/>
    </source>
</evidence>
<dbReference type="PROSITE" id="PS00633">
    <property type="entry name" value="BROMODOMAIN_1"/>
    <property type="match status" value="1"/>
</dbReference>
<comment type="subcellular location">
    <subcellularLocation>
        <location evidence="1">Nucleus</location>
    </subcellularLocation>
</comment>
<evidence type="ECO:0000256" key="11">
    <source>
        <dbReference type="ARBA" id="ARBA00023315"/>
    </source>
</evidence>
<evidence type="ECO:0000256" key="13">
    <source>
        <dbReference type="SAM" id="MobiDB-lite"/>
    </source>
</evidence>
<dbReference type="AlphaFoldDB" id="A0AAD2FK19"/>
<comment type="caution">
    <text evidence="16">The sequence shown here is derived from an EMBL/GenBank/DDBJ whole genome shotgun (WGS) entry which is preliminary data.</text>
</comment>
<evidence type="ECO:0000256" key="8">
    <source>
        <dbReference type="ARBA" id="ARBA00023159"/>
    </source>
</evidence>
<keyword evidence="8" id="KW-0010">Activator</keyword>